<evidence type="ECO:0000256" key="6">
    <source>
        <dbReference type="ARBA" id="ARBA00023001"/>
    </source>
</evidence>
<feature type="signal peptide" evidence="12">
    <location>
        <begin position="1"/>
        <end position="21"/>
    </location>
</feature>
<dbReference type="PANTHER" id="PTHR39730">
    <property type="entry name" value="ENDOGLUCANASE 1"/>
    <property type="match status" value="1"/>
</dbReference>
<feature type="compositionally biased region" description="Low complexity" evidence="11">
    <location>
        <begin position="238"/>
        <end position="265"/>
    </location>
</feature>
<evidence type="ECO:0000256" key="4">
    <source>
        <dbReference type="ARBA" id="ARBA00022729"/>
    </source>
</evidence>
<keyword evidence="4 12" id="KW-0732">Signal</keyword>
<sequence length="307" mass="31710">MRSTPVLRTALAAALPLVASAADGKSTRYWDCCKPSCSWSGKASVSQPVFACDANFNRLTDVNAKSGCDGGSAYSCADQTPWAVNDNLAYGFAATHIAGGSEASWCCACYALTFTSGPVAGKTMVVQSTSTGGDLGSNHFDLAMPGGGLGIFNGCSSQFGGLPGAQYGGISSRAECDSFPDALKPGCQWRFDWFKNADNPTFTFEQVQCPAELVARTGCRRDDDSKFPAFTPSGGSGSSKPSSAASSPSPSSPSAISKPSPSPAAQTSDSCTAQRWSQCGGNGFTGCTTCVSGTTCQKQNDWYSQCL</sequence>
<dbReference type="PROSITE" id="PS00562">
    <property type="entry name" value="CBM1_1"/>
    <property type="match status" value="1"/>
</dbReference>
<dbReference type="InterPro" id="IPR035971">
    <property type="entry name" value="CBD_sf"/>
</dbReference>
<dbReference type="PANTHER" id="PTHR39730:SF1">
    <property type="entry name" value="ENDOGLUCANASE 1"/>
    <property type="match status" value="1"/>
</dbReference>
<comment type="catalytic activity">
    <reaction evidence="1 10">
        <text>Endohydrolysis of (1-&gt;4)-beta-D-glucosidic linkages in cellulose, lichenin and cereal beta-D-glucans.</text>
        <dbReference type="EC" id="3.2.1.4"/>
    </reaction>
</comment>
<evidence type="ECO:0000256" key="12">
    <source>
        <dbReference type="SAM" id="SignalP"/>
    </source>
</evidence>
<feature type="chain" id="PRO_5042598876" description="Cellulase" evidence="12">
    <location>
        <begin position="22"/>
        <end position="307"/>
    </location>
</feature>
<dbReference type="AlphaFoldDB" id="A0AAJ0GST3"/>
<dbReference type="SUPFAM" id="SSF50685">
    <property type="entry name" value="Barwin-like endoglucanases"/>
    <property type="match status" value="1"/>
</dbReference>
<gene>
    <name evidence="14" type="ORF">B0T15DRAFT_398488</name>
</gene>
<evidence type="ECO:0000256" key="9">
    <source>
        <dbReference type="ARBA" id="ARBA00023326"/>
    </source>
</evidence>
<reference evidence="14" key="2">
    <citation type="submission" date="2023-06" db="EMBL/GenBank/DDBJ databases">
        <authorList>
            <consortium name="Lawrence Berkeley National Laboratory"/>
            <person name="Mondo S.J."/>
            <person name="Hensen N."/>
            <person name="Bonometti L."/>
            <person name="Westerberg I."/>
            <person name="Brannstrom I.O."/>
            <person name="Guillou S."/>
            <person name="Cros-Aarteil S."/>
            <person name="Calhoun S."/>
            <person name="Haridas S."/>
            <person name="Kuo A."/>
            <person name="Pangilinan J."/>
            <person name="Riley R."/>
            <person name="Labutti K."/>
            <person name="Andreopoulos B."/>
            <person name="Lipzen A."/>
            <person name="Chen C."/>
            <person name="Yanf M."/>
            <person name="Daum C."/>
            <person name="Ng V."/>
            <person name="Clum A."/>
            <person name="Steindorff A."/>
            <person name="Ohm R."/>
            <person name="Martin F."/>
            <person name="Silar P."/>
            <person name="Natvig D."/>
            <person name="Lalanne C."/>
            <person name="Gautier V."/>
            <person name="Ament-Velasquez S.L."/>
            <person name="Kruys A."/>
            <person name="Hutchinson M.I."/>
            <person name="Powell A.J."/>
            <person name="Barry K."/>
            <person name="Miller A.N."/>
            <person name="Grigoriev I.V."/>
            <person name="Debuchy R."/>
            <person name="Gladieux P."/>
            <person name="Thoren M.H."/>
            <person name="Johannesson H."/>
        </authorList>
    </citation>
    <scope>NUCLEOTIDE SEQUENCE</scope>
    <source>
        <strain evidence="14">CBS 333.67</strain>
    </source>
</reference>
<dbReference type="GO" id="GO:0005576">
    <property type="term" value="C:extracellular region"/>
    <property type="evidence" value="ECO:0007669"/>
    <property type="project" value="InterPro"/>
</dbReference>
<dbReference type="GO" id="GO:0008810">
    <property type="term" value="F:cellulase activity"/>
    <property type="evidence" value="ECO:0007669"/>
    <property type="project" value="UniProtKB-EC"/>
</dbReference>
<keyword evidence="6" id="KW-0136">Cellulose degradation</keyword>
<dbReference type="PROSITE" id="PS01140">
    <property type="entry name" value="GLYCOSYL_HYDROL_F45"/>
    <property type="match status" value="1"/>
</dbReference>
<dbReference type="GeneID" id="87883785"/>
<dbReference type="InterPro" id="IPR000334">
    <property type="entry name" value="Glyco_hydro_45"/>
</dbReference>
<feature type="region of interest" description="Disordered" evidence="11">
    <location>
        <begin position="225"/>
        <end position="269"/>
    </location>
</feature>
<dbReference type="SUPFAM" id="SSF57180">
    <property type="entry name" value="Cellulose-binding domain"/>
    <property type="match status" value="1"/>
</dbReference>
<accession>A0AAJ0GST3</accession>
<evidence type="ECO:0000256" key="8">
    <source>
        <dbReference type="ARBA" id="ARBA00023295"/>
    </source>
</evidence>
<feature type="active site" description="Nucleophile" evidence="10">
    <location>
        <position position="31"/>
    </location>
</feature>
<dbReference type="Pfam" id="PF02015">
    <property type="entry name" value="Glyco_hydro_45"/>
    <property type="match status" value="1"/>
</dbReference>
<evidence type="ECO:0000259" key="13">
    <source>
        <dbReference type="PROSITE" id="PS51164"/>
    </source>
</evidence>
<evidence type="ECO:0000313" key="14">
    <source>
        <dbReference type="EMBL" id="KAK3305235.1"/>
    </source>
</evidence>
<dbReference type="EC" id="3.2.1.4" evidence="3 10"/>
<comment type="similarity">
    <text evidence="2">Belongs to the glycosyl hydrolase 45 (cellulase K) family.</text>
</comment>
<name>A0AAJ0GST3_9PEZI</name>
<dbReference type="CDD" id="cd22278">
    <property type="entry name" value="DPBB_GH45_endoglucanase"/>
    <property type="match status" value="1"/>
</dbReference>
<dbReference type="RefSeq" id="XP_062721015.1">
    <property type="nucleotide sequence ID" value="XM_062864956.1"/>
</dbReference>
<proteinExistence type="inferred from homology"/>
<dbReference type="InterPro" id="IPR052288">
    <property type="entry name" value="GH45_Enzymes"/>
</dbReference>
<evidence type="ECO:0000256" key="3">
    <source>
        <dbReference type="ARBA" id="ARBA00012601"/>
    </source>
</evidence>
<comment type="caution">
    <text evidence="14">The sequence shown here is derived from an EMBL/GenBank/DDBJ whole genome shotgun (WGS) entry which is preliminary data.</text>
</comment>
<dbReference type="PROSITE" id="PS51164">
    <property type="entry name" value="CBM1_2"/>
    <property type="match status" value="1"/>
</dbReference>
<dbReference type="EMBL" id="JAUDZG010000004">
    <property type="protein sequence ID" value="KAK3305235.1"/>
    <property type="molecule type" value="Genomic_DNA"/>
</dbReference>
<keyword evidence="15" id="KW-1185">Reference proteome</keyword>
<keyword evidence="5 14" id="KW-0378">Hydrolase</keyword>
<dbReference type="Pfam" id="PF00734">
    <property type="entry name" value="CBM_1"/>
    <property type="match status" value="1"/>
</dbReference>
<dbReference type="InterPro" id="IPR000254">
    <property type="entry name" value="CBD"/>
</dbReference>
<dbReference type="Gene3D" id="2.40.40.10">
    <property type="entry name" value="RlpA-like domain"/>
    <property type="match status" value="1"/>
</dbReference>
<dbReference type="GO" id="GO:0030245">
    <property type="term" value="P:cellulose catabolic process"/>
    <property type="evidence" value="ECO:0007669"/>
    <property type="project" value="UniProtKB-KW"/>
</dbReference>
<keyword evidence="7" id="KW-0119">Carbohydrate metabolism</keyword>
<keyword evidence="8" id="KW-0326">Glycosidase</keyword>
<evidence type="ECO:0000256" key="2">
    <source>
        <dbReference type="ARBA" id="ARBA00007793"/>
    </source>
</evidence>
<keyword evidence="9" id="KW-0624">Polysaccharide degradation</keyword>
<dbReference type="Proteomes" id="UP001273166">
    <property type="component" value="Unassembled WGS sequence"/>
</dbReference>
<protein>
    <recommendedName>
        <fullName evidence="3 10">Cellulase</fullName>
        <ecNumber evidence="3 10">3.2.1.4</ecNumber>
    </recommendedName>
</protein>
<evidence type="ECO:0000256" key="11">
    <source>
        <dbReference type="SAM" id="MobiDB-lite"/>
    </source>
</evidence>
<evidence type="ECO:0000256" key="7">
    <source>
        <dbReference type="ARBA" id="ARBA00023277"/>
    </source>
</evidence>
<dbReference type="InterPro" id="IPR036908">
    <property type="entry name" value="RlpA-like_sf"/>
</dbReference>
<evidence type="ECO:0000256" key="5">
    <source>
        <dbReference type="ARBA" id="ARBA00022801"/>
    </source>
</evidence>
<dbReference type="SMART" id="SM00236">
    <property type="entry name" value="fCBD"/>
    <property type="match status" value="1"/>
</dbReference>
<evidence type="ECO:0000256" key="10">
    <source>
        <dbReference type="PROSITE-ProRule" id="PRU10069"/>
    </source>
</evidence>
<reference evidence="14" key="1">
    <citation type="journal article" date="2023" name="Mol. Phylogenet. Evol.">
        <title>Genome-scale phylogeny and comparative genomics of the fungal order Sordariales.</title>
        <authorList>
            <person name="Hensen N."/>
            <person name="Bonometti L."/>
            <person name="Westerberg I."/>
            <person name="Brannstrom I.O."/>
            <person name="Guillou S."/>
            <person name="Cros-Aarteil S."/>
            <person name="Calhoun S."/>
            <person name="Haridas S."/>
            <person name="Kuo A."/>
            <person name="Mondo S."/>
            <person name="Pangilinan J."/>
            <person name="Riley R."/>
            <person name="LaButti K."/>
            <person name="Andreopoulos B."/>
            <person name="Lipzen A."/>
            <person name="Chen C."/>
            <person name="Yan M."/>
            <person name="Daum C."/>
            <person name="Ng V."/>
            <person name="Clum A."/>
            <person name="Steindorff A."/>
            <person name="Ohm R.A."/>
            <person name="Martin F."/>
            <person name="Silar P."/>
            <person name="Natvig D.O."/>
            <person name="Lalanne C."/>
            <person name="Gautier V."/>
            <person name="Ament-Velasquez S.L."/>
            <person name="Kruys A."/>
            <person name="Hutchinson M.I."/>
            <person name="Powell A.J."/>
            <person name="Barry K."/>
            <person name="Miller A.N."/>
            <person name="Grigoriev I.V."/>
            <person name="Debuchy R."/>
            <person name="Gladieux P."/>
            <person name="Hiltunen Thoren M."/>
            <person name="Johannesson H."/>
        </authorList>
    </citation>
    <scope>NUCLEOTIDE SEQUENCE</scope>
    <source>
        <strain evidence="14">CBS 333.67</strain>
    </source>
</reference>
<evidence type="ECO:0000256" key="1">
    <source>
        <dbReference type="ARBA" id="ARBA00000966"/>
    </source>
</evidence>
<feature type="domain" description="CBM1" evidence="13">
    <location>
        <begin position="271"/>
        <end position="307"/>
    </location>
</feature>
<dbReference type="GO" id="GO:0030248">
    <property type="term" value="F:cellulose binding"/>
    <property type="evidence" value="ECO:0007669"/>
    <property type="project" value="InterPro"/>
</dbReference>
<evidence type="ECO:0000313" key="15">
    <source>
        <dbReference type="Proteomes" id="UP001273166"/>
    </source>
</evidence>
<organism evidence="14 15">
    <name type="scientific">Chaetomium strumarium</name>
    <dbReference type="NCBI Taxonomy" id="1170767"/>
    <lineage>
        <taxon>Eukaryota</taxon>
        <taxon>Fungi</taxon>
        <taxon>Dikarya</taxon>
        <taxon>Ascomycota</taxon>
        <taxon>Pezizomycotina</taxon>
        <taxon>Sordariomycetes</taxon>
        <taxon>Sordariomycetidae</taxon>
        <taxon>Sordariales</taxon>
        <taxon>Chaetomiaceae</taxon>
        <taxon>Chaetomium</taxon>
    </lineage>
</organism>